<organism evidence="2 3">
    <name type="scientific">Septoria linicola</name>
    <dbReference type="NCBI Taxonomy" id="215465"/>
    <lineage>
        <taxon>Eukaryota</taxon>
        <taxon>Fungi</taxon>
        <taxon>Dikarya</taxon>
        <taxon>Ascomycota</taxon>
        <taxon>Pezizomycotina</taxon>
        <taxon>Dothideomycetes</taxon>
        <taxon>Dothideomycetidae</taxon>
        <taxon>Mycosphaerellales</taxon>
        <taxon>Mycosphaerellaceae</taxon>
        <taxon>Septoria</taxon>
    </lineage>
</organism>
<evidence type="ECO:0000256" key="1">
    <source>
        <dbReference type="SAM" id="MobiDB-lite"/>
    </source>
</evidence>
<proteinExistence type="predicted"/>
<sequence>MAPPQHGPVLRQPARPQQQPNHPKRDAETQTPDELEDCDYFYSVDDDDDELASASSSSINNSQKDSSGSTSSRGERGEKLYISSYQRSRSWASDLSTTTLDDHEATAVMMGRRSSSASVTSAKLLKLMKPFTRNLLHDRAASV</sequence>
<dbReference type="Proteomes" id="UP001056384">
    <property type="component" value="Chromosome 5"/>
</dbReference>
<feature type="compositionally biased region" description="Low complexity" evidence="1">
    <location>
        <begin position="52"/>
        <end position="72"/>
    </location>
</feature>
<dbReference type="AlphaFoldDB" id="A0A9Q9ELB3"/>
<reference evidence="2" key="1">
    <citation type="submission" date="2022-06" db="EMBL/GenBank/DDBJ databases">
        <title>Complete genome sequences of two strains of the flax pathogen Septoria linicola.</title>
        <authorList>
            <person name="Lapalu N."/>
            <person name="Simon A."/>
            <person name="Demenou B."/>
            <person name="Paumier D."/>
            <person name="Guillot M.-P."/>
            <person name="Gout L."/>
            <person name="Valade R."/>
        </authorList>
    </citation>
    <scope>NUCLEOTIDE SEQUENCE</scope>
    <source>
        <strain evidence="2">SE15195</strain>
    </source>
</reference>
<feature type="region of interest" description="Disordered" evidence="1">
    <location>
        <begin position="1"/>
        <end position="81"/>
    </location>
</feature>
<protein>
    <submittedName>
        <fullName evidence="2">Uncharacterized protein</fullName>
    </submittedName>
</protein>
<name>A0A9Q9ELB3_9PEZI</name>
<accession>A0A9Q9ELB3</accession>
<keyword evidence="3" id="KW-1185">Reference proteome</keyword>
<evidence type="ECO:0000313" key="2">
    <source>
        <dbReference type="EMBL" id="USW53268.1"/>
    </source>
</evidence>
<gene>
    <name evidence="2" type="ORF">Slin15195_G065870</name>
</gene>
<feature type="compositionally biased region" description="Acidic residues" evidence="1">
    <location>
        <begin position="31"/>
        <end position="51"/>
    </location>
</feature>
<evidence type="ECO:0000313" key="3">
    <source>
        <dbReference type="Proteomes" id="UP001056384"/>
    </source>
</evidence>
<dbReference type="EMBL" id="CP099422">
    <property type="protein sequence ID" value="USW53268.1"/>
    <property type="molecule type" value="Genomic_DNA"/>
</dbReference>